<keyword evidence="9" id="KW-1015">Disulfide bond</keyword>
<comment type="similarity">
    <text evidence="2">Belongs to the peptidase M43B family.</text>
</comment>
<dbReference type="GO" id="GO:0006508">
    <property type="term" value="P:proteolysis"/>
    <property type="evidence" value="ECO:0007669"/>
    <property type="project" value="UniProtKB-KW"/>
</dbReference>
<evidence type="ECO:0000313" key="13">
    <source>
        <dbReference type="Proteomes" id="UP000224854"/>
    </source>
</evidence>
<dbReference type="PANTHER" id="PTHR47466">
    <property type="match status" value="1"/>
</dbReference>
<comment type="function">
    <text evidence="1">Secreted metalloproteinase that allows assimilation of proteinaceous substrates.</text>
</comment>
<evidence type="ECO:0000256" key="6">
    <source>
        <dbReference type="ARBA" id="ARBA00022801"/>
    </source>
</evidence>
<sequence length="272" mass="29276">MKLLLASLAGFVLAAGAQGTPPGSMCGMAPNEDQMAAQRAVAAAERSGPRAVGDPATVVHVDTWLHVVAKSKAVEDGWISDENLHAQMAQINLDFAPARISFTLVGINRIVNASWSTWVPWDSSSRTSLEMGQALRKGNYSTLNIYYVSNMTAPNLLGWCNYPCQGCDSGRKLWQDGCVLVHDTVAGGSRKNANTGKMATHEIGHWFHLFHTFENGCTGEGDFVDDTPYVARPNFGCPEGVESCGGACSKLSISESLCGPDPIHNYMDYTDE</sequence>
<feature type="domain" description="Peptidase M43 pregnancy-associated plasma-A" evidence="11">
    <location>
        <begin position="189"/>
        <end position="246"/>
    </location>
</feature>
<keyword evidence="8" id="KW-0482">Metalloprotease</keyword>
<keyword evidence="5 10" id="KW-0732">Signal</keyword>
<protein>
    <recommendedName>
        <fullName evidence="11">Peptidase M43 pregnancy-associated plasma-A domain-containing protein</fullName>
    </recommendedName>
</protein>
<dbReference type="InterPro" id="IPR008754">
    <property type="entry name" value="Peptidase_M43"/>
</dbReference>
<reference evidence="12 13" key="1">
    <citation type="submission" date="2017-06" db="EMBL/GenBank/DDBJ databases">
        <title>Ant-infecting Ophiocordyceps genomes reveal a high diversity of potential behavioral manipulation genes and a possible major role for enterotoxins.</title>
        <authorList>
            <person name="De Bekker C."/>
            <person name="Evans H.C."/>
            <person name="Brachmann A."/>
            <person name="Hughes D.P."/>
        </authorList>
    </citation>
    <scope>NUCLEOTIDE SEQUENCE [LARGE SCALE GENOMIC DNA]</scope>
    <source>
        <strain evidence="12 13">1348a</strain>
    </source>
</reference>
<keyword evidence="6" id="KW-0378">Hydrolase</keyword>
<dbReference type="OrthoDB" id="536211at2759"/>
<evidence type="ECO:0000256" key="3">
    <source>
        <dbReference type="ARBA" id="ARBA00022670"/>
    </source>
</evidence>
<organism evidence="12 13">
    <name type="scientific">Ophiocordyceps australis</name>
    <dbReference type="NCBI Taxonomy" id="1399860"/>
    <lineage>
        <taxon>Eukaryota</taxon>
        <taxon>Fungi</taxon>
        <taxon>Dikarya</taxon>
        <taxon>Ascomycota</taxon>
        <taxon>Pezizomycotina</taxon>
        <taxon>Sordariomycetes</taxon>
        <taxon>Hypocreomycetidae</taxon>
        <taxon>Hypocreales</taxon>
        <taxon>Ophiocordycipitaceae</taxon>
        <taxon>Ophiocordyceps</taxon>
    </lineage>
</organism>
<dbReference type="GO" id="GO:0046872">
    <property type="term" value="F:metal ion binding"/>
    <property type="evidence" value="ECO:0007669"/>
    <property type="project" value="UniProtKB-KW"/>
</dbReference>
<accession>A0A2C5ZE38</accession>
<name>A0A2C5ZE38_9HYPO</name>
<feature type="signal peptide" evidence="10">
    <location>
        <begin position="1"/>
        <end position="19"/>
    </location>
</feature>
<evidence type="ECO:0000259" key="11">
    <source>
        <dbReference type="Pfam" id="PF05572"/>
    </source>
</evidence>
<feature type="chain" id="PRO_5013356171" description="Peptidase M43 pregnancy-associated plasma-A domain-containing protein" evidence="10">
    <location>
        <begin position="20"/>
        <end position="272"/>
    </location>
</feature>
<dbReference type="GO" id="GO:0008237">
    <property type="term" value="F:metallopeptidase activity"/>
    <property type="evidence" value="ECO:0007669"/>
    <property type="project" value="UniProtKB-KW"/>
</dbReference>
<evidence type="ECO:0000256" key="9">
    <source>
        <dbReference type="ARBA" id="ARBA00023157"/>
    </source>
</evidence>
<dbReference type="Gene3D" id="3.40.390.10">
    <property type="entry name" value="Collagenase (Catalytic Domain)"/>
    <property type="match status" value="1"/>
</dbReference>
<dbReference type="InterPro" id="IPR024079">
    <property type="entry name" value="MetalloPept_cat_dom_sf"/>
</dbReference>
<evidence type="ECO:0000256" key="7">
    <source>
        <dbReference type="ARBA" id="ARBA00022833"/>
    </source>
</evidence>
<dbReference type="SUPFAM" id="SSF55486">
    <property type="entry name" value="Metalloproteases ('zincins'), catalytic domain"/>
    <property type="match status" value="1"/>
</dbReference>
<evidence type="ECO:0000313" key="12">
    <source>
        <dbReference type="EMBL" id="PHH77982.1"/>
    </source>
</evidence>
<comment type="caution">
    <text evidence="12">The sequence shown here is derived from an EMBL/GenBank/DDBJ whole genome shotgun (WGS) entry which is preliminary data.</text>
</comment>
<keyword evidence="7" id="KW-0862">Zinc</keyword>
<evidence type="ECO:0000256" key="5">
    <source>
        <dbReference type="ARBA" id="ARBA00022729"/>
    </source>
</evidence>
<evidence type="ECO:0000256" key="4">
    <source>
        <dbReference type="ARBA" id="ARBA00022723"/>
    </source>
</evidence>
<evidence type="ECO:0000256" key="2">
    <source>
        <dbReference type="ARBA" id="ARBA00008721"/>
    </source>
</evidence>
<dbReference type="CDD" id="cd04275">
    <property type="entry name" value="ZnMc_pappalysin_like"/>
    <property type="match status" value="1"/>
</dbReference>
<dbReference type="Proteomes" id="UP000224854">
    <property type="component" value="Unassembled WGS sequence"/>
</dbReference>
<keyword evidence="4" id="KW-0479">Metal-binding</keyword>
<dbReference type="PANTHER" id="PTHR47466:SF1">
    <property type="entry name" value="METALLOPROTEASE MEP1 (AFU_ORTHOLOGUE AFUA_1G07730)-RELATED"/>
    <property type="match status" value="1"/>
</dbReference>
<proteinExistence type="inferred from homology"/>
<dbReference type="EMBL" id="NJEU01000244">
    <property type="protein sequence ID" value="PHH77982.1"/>
    <property type="molecule type" value="Genomic_DNA"/>
</dbReference>
<evidence type="ECO:0000256" key="1">
    <source>
        <dbReference type="ARBA" id="ARBA00003174"/>
    </source>
</evidence>
<evidence type="ECO:0000256" key="8">
    <source>
        <dbReference type="ARBA" id="ARBA00023049"/>
    </source>
</evidence>
<dbReference type="AlphaFoldDB" id="A0A2C5ZE38"/>
<keyword evidence="13" id="KW-1185">Reference proteome</keyword>
<dbReference type="Pfam" id="PF05572">
    <property type="entry name" value="Peptidase_M43"/>
    <property type="match status" value="1"/>
</dbReference>
<gene>
    <name evidence="12" type="ORF">CDD82_3269</name>
</gene>
<keyword evidence="3" id="KW-0645">Protease</keyword>
<evidence type="ECO:0000256" key="10">
    <source>
        <dbReference type="SAM" id="SignalP"/>
    </source>
</evidence>